<accession>A0AAU9EST2</accession>
<feature type="domain" description="DNA-directed DNA polymerase family A palm" evidence="3">
    <location>
        <begin position="475"/>
        <end position="736"/>
    </location>
</feature>
<dbReference type="Pfam" id="PF00476">
    <property type="entry name" value="DNA_pol_A"/>
    <property type="match status" value="1"/>
</dbReference>
<dbReference type="InterPro" id="IPR001098">
    <property type="entry name" value="DNA-dir_DNA_pol_A_palm_dom"/>
</dbReference>
<evidence type="ECO:0000313" key="4">
    <source>
        <dbReference type="EMBL" id="BEQ12875.1"/>
    </source>
</evidence>
<dbReference type="InterPro" id="IPR002298">
    <property type="entry name" value="DNA_polymerase_A"/>
</dbReference>
<dbReference type="PRINTS" id="PR00868">
    <property type="entry name" value="DNAPOLI"/>
</dbReference>
<dbReference type="InterPro" id="IPR043502">
    <property type="entry name" value="DNA/RNA_pol_sf"/>
</dbReference>
<dbReference type="EMBL" id="LC776701">
    <property type="protein sequence ID" value="BEQ12875.1"/>
    <property type="molecule type" value="Genomic_DNA"/>
</dbReference>
<keyword evidence="4" id="KW-0548">Nucleotidyltransferase</keyword>
<evidence type="ECO:0000256" key="1">
    <source>
        <dbReference type="ARBA" id="ARBA00022705"/>
    </source>
</evidence>
<dbReference type="Gene3D" id="3.30.70.370">
    <property type="match status" value="1"/>
</dbReference>
<keyword evidence="1" id="KW-0235">DNA replication</keyword>
<dbReference type="GO" id="GO:0003677">
    <property type="term" value="F:DNA binding"/>
    <property type="evidence" value="ECO:0007669"/>
    <property type="project" value="InterPro"/>
</dbReference>
<dbReference type="SUPFAM" id="SSF56672">
    <property type="entry name" value="DNA/RNA polymerases"/>
    <property type="match status" value="1"/>
</dbReference>
<dbReference type="GO" id="GO:0006261">
    <property type="term" value="P:DNA-templated DNA replication"/>
    <property type="evidence" value="ECO:0007669"/>
    <property type="project" value="InterPro"/>
</dbReference>
<evidence type="ECO:0000256" key="2">
    <source>
        <dbReference type="ARBA" id="ARBA00023109"/>
    </source>
</evidence>
<dbReference type="PANTHER" id="PTHR10133:SF27">
    <property type="entry name" value="DNA POLYMERASE NU"/>
    <property type="match status" value="1"/>
</dbReference>
<dbReference type="Proteomes" id="UP001304640">
    <property type="component" value="Segment"/>
</dbReference>
<proteinExistence type="predicted"/>
<dbReference type="GO" id="GO:0006302">
    <property type="term" value="P:double-strand break repair"/>
    <property type="evidence" value="ECO:0007669"/>
    <property type="project" value="TreeGrafter"/>
</dbReference>
<evidence type="ECO:0000313" key="5">
    <source>
        <dbReference type="Proteomes" id="UP001304640"/>
    </source>
</evidence>
<keyword evidence="5" id="KW-1185">Reference proteome</keyword>
<name>A0AAU9EST2_9CAUD</name>
<gene>
    <name evidence="4" type="ORF">Ep4_016</name>
</gene>
<dbReference type="SMART" id="SM00482">
    <property type="entry name" value="POLAc"/>
    <property type="match status" value="1"/>
</dbReference>
<dbReference type="GO" id="GO:0003887">
    <property type="term" value="F:DNA-directed DNA polymerase activity"/>
    <property type="evidence" value="ECO:0007669"/>
    <property type="project" value="UniProtKB-KW"/>
</dbReference>
<evidence type="ECO:0000259" key="3">
    <source>
        <dbReference type="SMART" id="SM00482"/>
    </source>
</evidence>
<dbReference type="PANTHER" id="PTHR10133">
    <property type="entry name" value="DNA POLYMERASE I"/>
    <property type="match status" value="1"/>
</dbReference>
<dbReference type="GO" id="GO:0039693">
    <property type="term" value="P:viral DNA genome replication"/>
    <property type="evidence" value="ECO:0007669"/>
    <property type="project" value="UniProtKB-KW"/>
</dbReference>
<organism evidence="4 5">
    <name type="scientific">Pseudomonas phage Ep4</name>
    <dbReference type="NCBI Taxonomy" id="3057492"/>
    <lineage>
        <taxon>Viruses</taxon>
        <taxon>Duplodnaviria</taxon>
        <taxon>Heunggongvirae</taxon>
        <taxon>Uroviricota</taxon>
        <taxon>Caudoviricetes</taxon>
        <taxon>Autographivirales</taxon>
        <taxon>Autoscriptoviridae</taxon>
        <taxon>Corkvirinae</taxon>
        <taxon>Actinidiaevirus</taxon>
        <taxon>Actinidiaevirus Ep4</taxon>
    </lineage>
</organism>
<keyword evidence="4" id="KW-0239">DNA-directed DNA polymerase</keyword>
<reference evidence="4 5" key="1">
    <citation type="submission" date="2023-07" db="EMBL/GenBank/DDBJ databases">
        <title>Complete genome sequence of Pseudomonas phage Ep4.</title>
        <authorList>
            <person name="Aono M."/>
            <person name="Yagi H."/>
            <person name="Kobayashi K."/>
        </authorList>
    </citation>
    <scope>NUCLEOTIDE SEQUENCE [LARGE SCALE GENOMIC DNA]</scope>
    <source>
        <strain evidence="4 5">Ep4</strain>
    </source>
</reference>
<keyword evidence="2" id="KW-1194">Viral DNA replication</keyword>
<protein>
    <submittedName>
        <fullName evidence="4">DNA-directed DNA polymerase</fullName>
    </submittedName>
</protein>
<sequence>MYKILFVDIETENKPWYGQVASPFNPENYIVAPGWRVDTVQDDGYIVVGTTEYRYFNSAEEADAGADWFNVLDECAIMVCHNSMFEQKWFLSKYRTVLENFLKRGGRIACTALGHYLVSHQQDLYPSLDETAPLYGGCHKVDGVKILWQQGKLTSEIDKDLLIEYLAGPSGDIDNTAMCYYGEMQKLAEQDMVTMFWERCEAQLAFGYCEWFGLHVNGDVAFKNLAEQEAEIARLTKELHNLLPADLPDWVAFNFGSDYHMSALIYGGPVRGRRRVPYDPPQYEKADYVKTTDGASFLGEDAQHYVTLDAGADWVRYKSGKNKGQVKVFREDTDEEKLKWAEDAFPLPGLVNLQTLPDVVRDKYLGRRAEYRGARMLCDGTTPVYSTSTEALQGLKNFVPAVGLMVSLASLEKDTGSFYLRKEYNADGSLKKKSGMLQFVGPDSIIHHSLNCTATVTGRLSCSKPNLQQLPRDGTSRVKEMFTSRWGELGRIIEVDYSALEVVMLAAMTGDTDLLELLLDGTDMHCYRLAFKLGEPYEDVLRKAVQVHDERHPDHDPANTEYKRYKQMRTDIKPLSFADQYGASAAGIAFSTGCTVEFAQEFQDNEARLFPISRGYREVIAKEVQSTGGLPSGIHREMHDNGSWSVYRRGYFQGPSGTCYSFRQHPTWDKESRSEIMAFKPTQMANYPFQGEAGFMMSSAMGRICRWLIGKNWFDGQVALINNVHDCCYADAANATVGRSAALGIKAIMEDMPKYLAGMFPRFAIAHVPFPAQAEMGPSMFDHTHVH</sequence>
<keyword evidence="4" id="KW-0808">Transferase</keyword>
<dbReference type="Gene3D" id="1.10.150.20">
    <property type="entry name" value="5' to 3' exonuclease, C-terminal subdomain"/>
    <property type="match status" value="1"/>
</dbReference>